<dbReference type="EMBL" id="AFCJ01000767">
    <property type="protein sequence ID" value="EHC41228.1"/>
    <property type="molecule type" value="Genomic_DNA"/>
</dbReference>
<dbReference type="AlphaFoldDB" id="G5LMK3"/>
<dbReference type="Proteomes" id="UP000004642">
    <property type="component" value="Unassembled WGS sequence"/>
</dbReference>
<gene>
    <name evidence="1" type="ORF">LTSEALA_1783</name>
</gene>
<protein>
    <submittedName>
        <fullName evidence="1">Uncharacterized protein</fullName>
    </submittedName>
</protein>
<accession>G5LMK3</accession>
<evidence type="ECO:0000313" key="2">
    <source>
        <dbReference type="Proteomes" id="UP000004642"/>
    </source>
</evidence>
<comment type="caution">
    <text evidence="1">The sequence shown here is derived from an EMBL/GenBank/DDBJ whole genome shotgun (WGS) entry which is preliminary data.</text>
</comment>
<reference evidence="1 2" key="1">
    <citation type="journal article" date="2011" name="BMC Genomics">
        <title>Genome sequencing reveals diversification of virulence factor content and possible host adaptation in distinct subpopulations of Salmonella enterica.</title>
        <authorList>
            <person name="den Bakker H.C."/>
            <person name="Moreno Switt A.I."/>
            <person name="Govoni G."/>
            <person name="Cummings C.A."/>
            <person name="Ranieri M.L."/>
            <person name="Degoricija L."/>
            <person name="Hoelzer K."/>
            <person name="Rodriguez-Rivera L.D."/>
            <person name="Brown S."/>
            <person name="Bolchacova E."/>
            <person name="Furtado M.R."/>
            <person name="Wiedmann M."/>
        </authorList>
    </citation>
    <scope>NUCLEOTIDE SEQUENCE [LARGE SCALE GENOMIC DNA]</scope>
    <source>
        <strain evidence="1 2">R6-377</strain>
    </source>
</reference>
<proteinExistence type="predicted"/>
<name>G5LMK3_SALET</name>
<evidence type="ECO:0000313" key="1">
    <source>
        <dbReference type="EMBL" id="EHC41228.1"/>
    </source>
</evidence>
<sequence length="39" mass="4240">MQGQGDPYYGDNKVDKILAGRNRAAGRGVADISNNIQYL</sequence>
<organism evidence="1 2">
    <name type="scientific">Salmonella enterica subsp. enterica serovar Alachua str. R6-377</name>
    <dbReference type="NCBI Taxonomy" id="913241"/>
    <lineage>
        <taxon>Bacteria</taxon>
        <taxon>Pseudomonadati</taxon>
        <taxon>Pseudomonadota</taxon>
        <taxon>Gammaproteobacteria</taxon>
        <taxon>Enterobacterales</taxon>
        <taxon>Enterobacteriaceae</taxon>
        <taxon>Salmonella</taxon>
    </lineage>
</organism>